<dbReference type="Gene3D" id="1.10.238.160">
    <property type="match status" value="1"/>
</dbReference>
<reference evidence="1 2" key="1">
    <citation type="submission" date="2022-08" db="EMBL/GenBank/DDBJ databases">
        <title>Polyphasic taxonomy analysis of Qipengyuania sp.RS5-5.</title>
        <authorList>
            <person name="Xamxidin M."/>
            <person name="Wu M."/>
        </authorList>
    </citation>
    <scope>NUCLEOTIDE SEQUENCE [LARGE SCALE GENOMIC DNA]</scope>
    <source>
        <strain evidence="1 2">RS5-5</strain>
    </source>
</reference>
<comment type="caution">
    <text evidence="1">The sequence shown here is derived from an EMBL/GenBank/DDBJ whole genome shotgun (WGS) entry which is preliminary data.</text>
</comment>
<dbReference type="Pfam" id="PF05930">
    <property type="entry name" value="Phage_AlpA"/>
    <property type="match status" value="1"/>
</dbReference>
<protein>
    <submittedName>
        <fullName evidence="1">AlpA family phage regulatory protein</fullName>
    </submittedName>
</protein>
<accession>A0ABT1XT33</accession>
<evidence type="ECO:0000313" key="1">
    <source>
        <dbReference type="EMBL" id="MCR2833820.1"/>
    </source>
</evidence>
<proteinExistence type="predicted"/>
<dbReference type="Proteomes" id="UP001206067">
    <property type="component" value="Unassembled WGS sequence"/>
</dbReference>
<dbReference type="EMBL" id="JANKHH010000004">
    <property type="protein sequence ID" value="MCR2833820.1"/>
    <property type="molecule type" value="Genomic_DNA"/>
</dbReference>
<organism evidence="1 2">
    <name type="scientific">Parerythrobacter lacustris</name>
    <dbReference type="NCBI Taxonomy" id="2969984"/>
    <lineage>
        <taxon>Bacteria</taxon>
        <taxon>Pseudomonadati</taxon>
        <taxon>Pseudomonadota</taxon>
        <taxon>Alphaproteobacteria</taxon>
        <taxon>Sphingomonadales</taxon>
        <taxon>Erythrobacteraceae</taxon>
        <taxon>Parerythrobacter</taxon>
    </lineage>
</organism>
<evidence type="ECO:0000313" key="2">
    <source>
        <dbReference type="Proteomes" id="UP001206067"/>
    </source>
</evidence>
<gene>
    <name evidence="1" type="ORF">NSO95_07665</name>
</gene>
<keyword evidence="2" id="KW-1185">Reference proteome</keyword>
<dbReference type="InterPro" id="IPR010260">
    <property type="entry name" value="AlpA"/>
</dbReference>
<sequence>MEPASPDTLLTAQDVLAMTGYKSRTSLYRLMQKGRCPNPVVIGGNRIRWRSGDIEDWLQSLPTRHY</sequence>
<name>A0ABT1XT33_9SPHN</name>
<dbReference type="RefSeq" id="WP_257595599.1">
    <property type="nucleotide sequence ID" value="NZ_JANKHH010000004.1"/>
</dbReference>